<sequence length="725" mass="79071">MTQALPAFEAPVNEPAPIANGSLAALAHAAHQLMMAADAGQLAHAMGCDLAPEDLTVREAAARLGLRSALSQGPGCLLAALPLPALLKREGRWYTITAIEPEGWQLFDPATGTSSLQPLPNPTQAAQWHYLLLAQQDLTPAEVKFGLGWFSPAVLRQQKQVRDVFCFAIVLQLIALASPLLFENIIDKVLVGRSLGSLQVLALAMLALACAEPLYSFLRGQVFGHLANQVNAELSGKLYRHLVGLPIDYFKARQTGQIIARVKEMAQIRQFLTGSTLMLVLDLVFILLFVGVMFHYVPVLTGCVLGSLLIYFLLWLLIGPLVRKRVEAEYQADADATSFLTEAVTGIETIKTTATEPRFYQEWQRLLARQLRRGFQARKVGLAAGQGIDLVQKLTAALLLWLGVGEVLNGRLSPGELVAFNMLAGHVTQPVLRLAQVWQDFQHTLIALRRVGDILDEAPEHGNGGLASVPALEGAIEFRHIRFRYQPDAPEVLANLSLSIEPGQFIGITGPSGCGKSTLTRLLQRLYVPQHGQVLVDNMDLAIADPVSLRRNMSVVLQESILFCGSIVDNIRICRPDASQAEVEQAAQLAGALGFIRELPQGFEQQVGEKGARLSGGQRQRIALARALLANPRILLLDEATSALDYESEAAIMANMAAIRRGRTLISIAHRLNTLRHADRILVMDEGQIVESGSHDELLAQQGLYARLWRQQTEDQAESAAISPS</sequence>
<feature type="domain" description="ABC transmembrane type-1" evidence="15">
    <location>
        <begin position="164"/>
        <end position="443"/>
    </location>
</feature>
<dbReference type="AlphaFoldDB" id="A0A3L0VYC2"/>
<feature type="domain" description="Peptidase C39" evidence="16">
    <location>
        <begin position="14"/>
        <end position="135"/>
    </location>
</feature>
<dbReference type="GO" id="GO:0030256">
    <property type="term" value="C:type I protein secretion system complex"/>
    <property type="evidence" value="ECO:0007669"/>
    <property type="project" value="InterPro"/>
</dbReference>
<keyword evidence="10 13" id="KW-1133">Transmembrane helix</keyword>
<dbReference type="PROSITE" id="PS00211">
    <property type="entry name" value="ABC_TRANSPORTER_1"/>
    <property type="match status" value="1"/>
</dbReference>
<dbReference type="Pfam" id="PF00005">
    <property type="entry name" value="ABC_tran"/>
    <property type="match status" value="1"/>
</dbReference>
<dbReference type="InterPro" id="IPR003593">
    <property type="entry name" value="AAA+_ATPase"/>
</dbReference>
<comment type="function">
    <text evidence="12">Part of the ABC transporter complex HlyBD involved in hemolysin export. Transmembrane domains (TMD) form a pore in the inner membrane and the ATP-binding domain (NBD) is responsible for energy generation.</text>
</comment>
<evidence type="ECO:0000256" key="2">
    <source>
        <dbReference type="ARBA" id="ARBA00006025"/>
    </source>
</evidence>
<evidence type="ECO:0000256" key="7">
    <source>
        <dbReference type="ARBA" id="ARBA00022741"/>
    </source>
</evidence>
<evidence type="ECO:0000259" key="14">
    <source>
        <dbReference type="PROSITE" id="PS50893"/>
    </source>
</evidence>
<evidence type="ECO:0000313" key="17">
    <source>
        <dbReference type="EMBL" id="MHO04940.1"/>
    </source>
</evidence>
<comment type="similarity">
    <text evidence="2">Belongs to the ABC transporter superfamily. Protein-1 exporter (TC 3.A.1.109) family.</text>
</comment>
<dbReference type="InterPro" id="IPR011527">
    <property type="entry name" value="ABC1_TM_dom"/>
</dbReference>
<keyword evidence="11 13" id="KW-0472">Membrane</keyword>
<proteinExistence type="inferred from homology"/>
<gene>
    <name evidence="17" type="ORF">D9F05_11210</name>
</gene>
<dbReference type="Pfam" id="PF00664">
    <property type="entry name" value="ABC_membrane"/>
    <property type="match status" value="1"/>
</dbReference>
<evidence type="ECO:0000256" key="6">
    <source>
        <dbReference type="ARBA" id="ARBA00022692"/>
    </source>
</evidence>
<dbReference type="Gene3D" id="1.20.1560.10">
    <property type="entry name" value="ABC transporter type 1, transmembrane domain"/>
    <property type="match status" value="1"/>
</dbReference>
<dbReference type="InterPro" id="IPR036640">
    <property type="entry name" value="ABC1_TM_sf"/>
</dbReference>
<dbReference type="GO" id="GO:0005886">
    <property type="term" value="C:plasma membrane"/>
    <property type="evidence" value="ECO:0007669"/>
    <property type="project" value="UniProtKB-SubCell"/>
</dbReference>
<evidence type="ECO:0000256" key="9">
    <source>
        <dbReference type="ARBA" id="ARBA00022840"/>
    </source>
</evidence>
<dbReference type="PROSITE" id="PS50893">
    <property type="entry name" value="ABC_TRANSPORTER_2"/>
    <property type="match status" value="1"/>
</dbReference>
<dbReference type="CDD" id="cd18588">
    <property type="entry name" value="ABC_6TM_CyaB_HlyB_like"/>
    <property type="match status" value="1"/>
</dbReference>
<keyword evidence="5" id="KW-1003">Cell membrane</keyword>
<comment type="caution">
    <text evidence="17">The sequence shown here is derived from an EMBL/GenBank/DDBJ whole genome shotgun (WGS) entry which is preliminary data.</text>
</comment>
<feature type="domain" description="ABC transporter" evidence="14">
    <location>
        <begin position="476"/>
        <end position="711"/>
    </location>
</feature>
<dbReference type="InterPro" id="IPR027417">
    <property type="entry name" value="P-loop_NTPase"/>
</dbReference>
<dbReference type="SUPFAM" id="SSF52540">
    <property type="entry name" value="P-loop containing nucleoside triphosphate hydrolases"/>
    <property type="match status" value="1"/>
</dbReference>
<dbReference type="InterPro" id="IPR017871">
    <property type="entry name" value="ABC_transporter-like_CS"/>
</dbReference>
<dbReference type="SMART" id="SM00382">
    <property type="entry name" value="AAA"/>
    <property type="match status" value="1"/>
</dbReference>
<evidence type="ECO:0000256" key="4">
    <source>
        <dbReference type="ARBA" id="ARBA00022448"/>
    </source>
</evidence>
<evidence type="ECO:0000259" key="15">
    <source>
        <dbReference type="PROSITE" id="PS50929"/>
    </source>
</evidence>
<dbReference type="InterPro" id="IPR005074">
    <property type="entry name" value="Peptidase_C39"/>
</dbReference>
<dbReference type="GO" id="GO:0006508">
    <property type="term" value="P:proteolysis"/>
    <property type="evidence" value="ECO:0007669"/>
    <property type="project" value="InterPro"/>
</dbReference>
<evidence type="ECO:0000259" key="16">
    <source>
        <dbReference type="PROSITE" id="PS50990"/>
    </source>
</evidence>
<protein>
    <recommendedName>
        <fullName evidence="3">Alpha-hemolysin translocation ATP-binding protein HlyB</fullName>
    </recommendedName>
</protein>
<dbReference type="InterPro" id="IPR039421">
    <property type="entry name" value="Type_1_exporter"/>
</dbReference>
<dbReference type="GO" id="GO:0030253">
    <property type="term" value="P:protein secretion by the type I secretion system"/>
    <property type="evidence" value="ECO:0007669"/>
    <property type="project" value="InterPro"/>
</dbReference>
<evidence type="ECO:0000256" key="1">
    <source>
        <dbReference type="ARBA" id="ARBA00004651"/>
    </source>
</evidence>
<dbReference type="SUPFAM" id="SSF90123">
    <property type="entry name" value="ABC transporter transmembrane region"/>
    <property type="match status" value="1"/>
</dbReference>
<evidence type="ECO:0000256" key="10">
    <source>
        <dbReference type="ARBA" id="ARBA00022989"/>
    </source>
</evidence>
<dbReference type="PANTHER" id="PTHR43394:SF1">
    <property type="entry name" value="ATP-BINDING CASSETTE SUB-FAMILY B MEMBER 10, MITOCHONDRIAL"/>
    <property type="match status" value="1"/>
</dbReference>
<dbReference type="NCBIfam" id="TIGR01846">
    <property type="entry name" value="type_I_sec_HlyB"/>
    <property type="match status" value="1"/>
</dbReference>
<evidence type="ECO:0000256" key="8">
    <source>
        <dbReference type="ARBA" id="ARBA00022801"/>
    </source>
</evidence>
<feature type="transmembrane region" description="Helical" evidence="13">
    <location>
        <begin position="164"/>
        <end position="182"/>
    </location>
</feature>
<feature type="transmembrane region" description="Helical" evidence="13">
    <location>
        <begin position="194"/>
        <end position="215"/>
    </location>
</feature>
<keyword evidence="4" id="KW-0813">Transport</keyword>
<keyword evidence="8" id="KW-0378">Hydrolase</keyword>
<dbReference type="Gene3D" id="3.40.50.300">
    <property type="entry name" value="P-loop containing nucleotide triphosphate hydrolases"/>
    <property type="match status" value="1"/>
</dbReference>
<dbReference type="PROSITE" id="PS50929">
    <property type="entry name" value="ABC_TM1F"/>
    <property type="match status" value="1"/>
</dbReference>
<dbReference type="GO" id="GO:0015421">
    <property type="term" value="F:ABC-type oligopeptide transporter activity"/>
    <property type="evidence" value="ECO:0007669"/>
    <property type="project" value="TreeGrafter"/>
</dbReference>
<feature type="transmembrane region" description="Helical" evidence="13">
    <location>
        <begin position="296"/>
        <end position="318"/>
    </location>
</feature>
<dbReference type="GO" id="GO:0016887">
    <property type="term" value="F:ATP hydrolysis activity"/>
    <property type="evidence" value="ECO:0007669"/>
    <property type="project" value="InterPro"/>
</dbReference>
<dbReference type="GO" id="GO:0008233">
    <property type="term" value="F:peptidase activity"/>
    <property type="evidence" value="ECO:0007669"/>
    <property type="project" value="InterPro"/>
</dbReference>
<comment type="subcellular location">
    <subcellularLocation>
        <location evidence="1">Cell membrane</location>
        <topology evidence="1">Multi-pass membrane protein</topology>
    </subcellularLocation>
</comment>
<evidence type="ECO:0000256" key="3">
    <source>
        <dbReference type="ARBA" id="ARBA00015531"/>
    </source>
</evidence>
<dbReference type="PANTHER" id="PTHR43394">
    <property type="entry name" value="ATP-DEPENDENT PERMEASE MDL1, MITOCHONDRIAL"/>
    <property type="match status" value="1"/>
</dbReference>
<dbReference type="InterPro" id="IPR003439">
    <property type="entry name" value="ABC_transporter-like_ATP-bd"/>
</dbReference>
<dbReference type="GO" id="GO:0005524">
    <property type="term" value="F:ATP binding"/>
    <property type="evidence" value="ECO:0007669"/>
    <property type="project" value="UniProtKB-KW"/>
</dbReference>
<evidence type="ECO:0000256" key="12">
    <source>
        <dbReference type="ARBA" id="ARBA00025139"/>
    </source>
</evidence>
<evidence type="ECO:0000256" key="11">
    <source>
        <dbReference type="ARBA" id="ARBA00023136"/>
    </source>
</evidence>
<evidence type="ECO:0000256" key="13">
    <source>
        <dbReference type="SAM" id="Phobius"/>
    </source>
</evidence>
<keyword evidence="9" id="KW-0067">ATP-binding</keyword>
<reference evidence="17" key="1">
    <citation type="submission" date="2018-10" db="EMBL/GenBank/DDBJ databases">
        <authorList>
            <consortium name="NARMS: The National Antimicrobial Resistance Monitoring System"/>
        </authorList>
    </citation>
    <scope>NUCLEOTIDE SEQUENCE [LARGE SCALE GENOMIC DNA]</scope>
    <source>
        <strain evidence="17">CVM N17EC0388</strain>
    </source>
</reference>
<name>A0A3L0VYC2_ECOLX</name>
<organism evidence="17">
    <name type="scientific">Escherichia coli</name>
    <dbReference type="NCBI Taxonomy" id="562"/>
    <lineage>
        <taxon>Bacteria</taxon>
        <taxon>Pseudomonadati</taxon>
        <taxon>Pseudomonadota</taxon>
        <taxon>Gammaproteobacteria</taxon>
        <taxon>Enterobacterales</taxon>
        <taxon>Enterobacteriaceae</taxon>
        <taxon>Escherichia</taxon>
    </lineage>
</organism>
<dbReference type="InterPro" id="IPR010132">
    <property type="entry name" value="ATPase_T1SS_HlyB"/>
</dbReference>
<dbReference type="FunFam" id="3.40.50.300:FF:000299">
    <property type="entry name" value="ABC transporter ATP-binding protein/permease"/>
    <property type="match status" value="1"/>
</dbReference>
<dbReference type="EMBL" id="RNRV01000017">
    <property type="protein sequence ID" value="MHO04940.1"/>
    <property type="molecule type" value="Genomic_DNA"/>
</dbReference>
<keyword evidence="7" id="KW-0547">Nucleotide-binding</keyword>
<accession>A0A3L0VYC2</accession>
<keyword evidence="6 13" id="KW-0812">Transmembrane</keyword>
<dbReference type="PROSITE" id="PS50990">
    <property type="entry name" value="PEPTIDASE_C39"/>
    <property type="match status" value="1"/>
</dbReference>
<evidence type="ECO:0000256" key="5">
    <source>
        <dbReference type="ARBA" id="ARBA00022475"/>
    </source>
</evidence>
<feature type="transmembrane region" description="Helical" evidence="13">
    <location>
        <begin position="271"/>
        <end position="290"/>
    </location>
</feature>